<keyword evidence="3 9" id="KW-0808">Transferase</keyword>
<dbReference type="Gene3D" id="3.90.550.10">
    <property type="entry name" value="Spore Coat Polysaccharide Biosynthesis Protein SpsA, Chain A"/>
    <property type="match status" value="1"/>
</dbReference>
<name>A0A8T2UH23_CERRI</name>
<comment type="subcellular location">
    <subcellularLocation>
        <location evidence="1 9">Golgi apparatus membrane</location>
        <topology evidence="1 9">Single-pass type II membrane protein</topology>
    </subcellularLocation>
</comment>
<reference evidence="10" key="1">
    <citation type="submission" date="2021-08" db="EMBL/GenBank/DDBJ databases">
        <title>WGS assembly of Ceratopteris richardii.</title>
        <authorList>
            <person name="Marchant D.B."/>
            <person name="Chen G."/>
            <person name="Jenkins J."/>
            <person name="Shu S."/>
            <person name="Leebens-Mack J."/>
            <person name="Grimwood J."/>
            <person name="Schmutz J."/>
            <person name="Soltis P."/>
            <person name="Soltis D."/>
            <person name="Chen Z.-H."/>
        </authorList>
    </citation>
    <scope>NUCLEOTIDE SEQUENCE</scope>
    <source>
        <strain evidence="10">Whitten #5841</strain>
        <tissue evidence="10">Leaf</tissue>
    </source>
</reference>
<evidence type="ECO:0000256" key="8">
    <source>
        <dbReference type="ARBA" id="ARBA00023180"/>
    </source>
</evidence>
<dbReference type="GO" id="GO:0015018">
    <property type="term" value="F:galactosylgalactosylxylosylprotein 3-beta-glucuronosyltransferase activity"/>
    <property type="evidence" value="ECO:0007669"/>
    <property type="project" value="InterPro"/>
</dbReference>
<evidence type="ECO:0000256" key="1">
    <source>
        <dbReference type="ARBA" id="ARBA00004323"/>
    </source>
</evidence>
<evidence type="ECO:0000256" key="7">
    <source>
        <dbReference type="ARBA" id="ARBA00023136"/>
    </source>
</evidence>
<dbReference type="PANTHER" id="PTHR10896:SF17">
    <property type="entry name" value="BETA-1,4-XYLOSYLTRANSFERASE IRX14H-RELATED"/>
    <property type="match status" value="1"/>
</dbReference>
<keyword evidence="7" id="KW-0472">Membrane</keyword>
<dbReference type="EC" id="2.4.-.-" evidence="9"/>
<dbReference type="EMBL" id="CM035411">
    <property type="protein sequence ID" value="KAH7435521.1"/>
    <property type="molecule type" value="Genomic_DNA"/>
</dbReference>
<dbReference type="Pfam" id="PF03360">
    <property type="entry name" value="Glyco_transf_43"/>
    <property type="match status" value="1"/>
</dbReference>
<proteinExistence type="inferred from homology"/>
<evidence type="ECO:0000256" key="9">
    <source>
        <dbReference type="RuleBase" id="RU363127"/>
    </source>
</evidence>
<keyword evidence="4" id="KW-0812">Transmembrane</keyword>
<dbReference type="Proteomes" id="UP000825935">
    <property type="component" value="Chromosome 6"/>
</dbReference>
<keyword evidence="9" id="KW-0333">Golgi apparatus</keyword>
<comment type="caution">
    <text evidence="10">The sequence shown here is derived from an EMBL/GenBank/DDBJ whole genome shotgun (WGS) entry which is preliminary data.</text>
</comment>
<dbReference type="InterPro" id="IPR005027">
    <property type="entry name" value="Glyco_trans_43"/>
</dbReference>
<evidence type="ECO:0000256" key="3">
    <source>
        <dbReference type="ARBA" id="ARBA00022679"/>
    </source>
</evidence>
<evidence type="ECO:0000256" key="5">
    <source>
        <dbReference type="ARBA" id="ARBA00022968"/>
    </source>
</evidence>
<evidence type="ECO:0000256" key="6">
    <source>
        <dbReference type="ARBA" id="ARBA00022989"/>
    </source>
</evidence>
<gene>
    <name evidence="10" type="ORF">KP509_06G068100</name>
</gene>
<dbReference type="AlphaFoldDB" id="A0A8T2UH23"/>
<sequence length="466" mass="53112">MAKPSRGRSSSRTASNSVLDKFLLCSCRLFRKFFQGLLCLSALVLGYRLSGEAVFFLGASSRGALFLRRTNSNSLRTDGIDVALKFPYVTEATRGKQAGLQQSLPEGKSTRVHVGRHEILIRPQPHPDPVQIMKAHNLLNIVQRQQTLLYDSDEQKQQLLIITPTFARTFQALHLTCLIHTLRNVPFPLTWIVVEADGLSNETADLLAHSQLPFHHLTFSERMPAPFDQRWQLEIRLRIEGLRFIRTNRLDGIVLFVDDSNTYSLDFFKEAQRTKWMGGFSIGLLPDFGGEEGKSSTIMPVLHLQGPVCDASGQISGWYTPFKVRNDLHISDQSALDWAGFSLNAKLLWEGFESPAGFIKWNRLFQEKPNLFVSPLNFVRNYTLVQPLGDCGCSILLWRSRVEARADSKFPSRWEINPGLEIVVPSKRTPWVDHHLQRHRSTRHSDLTDLNQKHRGRVRRKLKVPV</sequence>
<dbReference type="PANTHER" id="PTHR10896">
    <property type="entry name" value="GALACTOSYLGALACTOSYLXYLOSYLPROTEIN 3-BETA-GLUCURONOSYLTRANSFERASE BETA-1,3-GLUCURONYLTRANSFERASE"/>
    <property type="match status" value="1"/>
</dbReference>
<evidence type="ECO:0000313" key="11">
    <source>
        <dbReference type="Proteomes" id="UP000825935"/>
    </source>
</evidence>
<keyword evidence="5 9" id="KW-0735">Signal-anchor</keyword>
<dbReference type="GO" id="GO:0009834">
    <property type="term" value="P:plant-type secondary cell wall biogenesis"/>
    <property type="evidence" value="ECO:0007669"/>
    <property type="project" value="TreeGrafter"/>
</dbReference>
<organism evidence="10 11">
    <name type="scientific">Ceratopteris richardii</name>
    <name type="common">Triangle waterfern</name>
    <dbReference type="NCBI Taxonomy" id="49495"/>
    <lineage>
        <taxon>Eukaryota</taxon>
        <taxon>Viridiplantae</taxon>
        <taxon>Streptophyta</taxon>
        <taxon>Embryophyta</taxon>
        <taxon>Tracheophyta</taxon>
        <taxon>Polypodiopsida</taxon>
        <taxon>Polypodiidae</taxon>
        <taxon>Polypodiales</taxon>
        <taxon>Pteridineae</taxon>
        <taxon>Pteridaceae</taxon>
        <taxon>Parkerioideae</taxon>
        <taxon>Ceratopteris</taxon>
    </lineage>
</organism>
<dbReference type="SUPFAM" id="SSF53448">
    <property type="entry name" value="Nucleotide-diphospho-sugar transferases"/>
    <property type="match status" value="1"/>
</dbReference>
<evidence type="ECO:0000256" key="2">
    <source>
        <dbReference type="ARBA" id="ARBA00007706"/>
    </source>
</evidence>
<dbReference type="OrthoDB" id="675023at2759"/>
<evidence type="ECO:0000256" key="4">
    <source>
        <dbReference type="ARBA" id="ARBA00022692"/>
    </source>
</evidence>
<accession>A0A8T2UH23</accession>
<keyword evidence="11" id="KW-1185">Reference proteome</keyword>
<comment type="similarity">
    <text evidence="2 9">Belongs to the glycosyltransferase 43 family.</text>
</comment>
<protein>
    <recommendedName>
        <fullName evidence="9">Glycosyltransferases</fullName>
        <ecNumber evidence="9">2.4.-.-</ecNumber>
    </recommendedName>
</protein>
<dbReference type="OMA" id="NTWEDRH"/>
<dbReference type="GO" id="GO:0042285">
    <property type="term" value="F:xylosyltransferase activity"/>
    <property type="evidence" value="ECO:0007669"/>
    <property type="project" value="TreeGrafter"/>
</dbReference>
<dbReference type="GO" id="GO:0000139">
    <property type="term" value="C:Golgi membrane"/>
    <property type="evidence" value="ECO:0007669"/>
    <property type="project" value="UniProtKB-SubCell"/>
</dbReference>
<dbReference type="GO" id="GO:0071555">
    <property type="term" value="P:cell wall organization"/>
    <property type="evidence" value="ECO:0007669"/>
    <property type="project" value="UniProtKB-KW"/>
</dbReference>
<evidence type="ECO:0000313" key="10">
    <source>
        <dbReference type="EMBL" id="KAH7435521.1"/>
    </source>
</evidence>
<keyword evidence="6" id="KW-1133">Transmembrane helix</keyword>
<dbReference type="InterPro" id="IPR029044">
    <property type="entry name" value="Nucleotide-diphossugar_trans"/>
</dbReference>
<keyword evidence="8" id="KW-0325">Glycoprotein</keyword>
<dbReference type="GO" id="GO:0010417">
    <property type="term" value="P:glucuronoxylan biosynthetic process"/>
    <property type="evidence" value="ECO:0007669"/>
    <property type="project" value="TreeGrafter"/>
</dbReference>
<keyword evidence="9" id="KW-0961">Cell wall biogenesis/degradation</keyword>
<comment type="function">
    <text evidence="9">Involved in the synthesis of glucuronoxylan hemicellulose in secondary cell walls.</text>
</comment>